<dbReference type="EMBL" id="JBHSLI010000001">
    <property type="protein sequence ID" value="MFC5291882.1"/>
    <property type="molecule type" value="Genomic_DNA"/>
</dbReference>
<evidence type="ECO:0000256" key="6">
    <source>
        <dbReference type="ARBA" id="ARBA00022989"/>
    </source>
</evidence>
<comment type="subcellular location">
    <subcellularLocation>
        <location evidence="1">Cell inner membrane</location>
        <topology evidence="1">Multi-pass membrane protein</topology>
    </subcellularLocation>
</comment>
<sequence length="345" mass="35583">MTKAPRAILLGDRAAEEIAAEDGALRQGDVAILPESEPIDAGEPARTTPRPRGVLGLGLSWGSLFVAGLSGFLALAAGIWVENTITALMRQNPALGYAALACAALAGLALAVMLARVLRDILRERKVETLHRQGGDLLSGGSTEAAKALAGELSGLYRGRAEAARGRAELAAALPQLFAPRDVLSVAERCLLVPLDRQAQAQIAIAARRVSLVTAVSPRALVDVLFVLVACARLLRAIAGIYAGRPGTLGLLRLARQVLNHLVLTGGMAAGDAVVQQVLGQGLAARLSAKLGEGVINGMLTARIGLAALAVCRPLPFVEATPPTLSDVAGDLAVRRAGKAEAEAE</sequence>
<evidence type="ECO:0000313" key="10">
    <source>
        <dbReference type="Proteomes" id="UP001595976"/>
    </source>
</evidence>
<dbReference type="Proteomes" id="UP001595976">
    <property type="component" value="Unassembled WGS sequence"/>
</dbReference>
<evidence type="ECO:0000256" key="7">
    <source>
        <dbReference type="ARBA" id="ARBA00023136"/>
    </source>
</evidence>
<evidence type="ECO:0000313" key="9">
    <source>
        <dbReference type="EMBL" id="MFC5291882.1"/>
    </source>
</evidence>
<evidence type="ECO:0000256" key="2">
    <source>
        <dbReference type="ARBA" id="ARBA00008255"/>
    </source>
</evidence>
<keyword evidence="7 8" id="KW-0472">Membrane</keyword>
<protein>
    <submittedName>
        <fullName evidence="9">YcjF family protein</fullName>
    </submittedName>
</protein>
<feature type="transmembrane region" description="Helical" evidence="8">
    <location>
        <begin position="54"/>
        <end position="77"/>
    </location>
</feature>
<evidence type="ECO:0000256" key="8">
    <source>
        <dbReference type="SAM" id="Phobius"/>
    </source>
</evidence>
<dbReference type="InterPro" id="IPR006507">
    <property type="entry name" value="UPF0283"/>
</dbReference>
<evidence type="ECO:0000256" key="4">
    <source>
        <dbReference type="ARBA" id="ARBA00022519"/>
    </source>
</evidence>
<dbReference type="InterPro" id="IPR021147">
    <property type="entry name" value="DUF697"/>
</dbReference>
<evidence type="ECO:0000256" key="5">
    <source>
        <dbReference type="ARBA" id="ARBA00022692"/>
    </source>
</evidence>
<dbReference type="NCBIfam" id="TIGR01620">
    <property type="entry name" value="hyp_HI0043"/>
    <property type="match status" value="1"/>
</dbReference>
<evidence type="ECO:0000256" key="3">
    <source>
        <dbReference type="ARBA" id="ARBA00022475"/>
    </source>
</evidence>
<feature type="transmembrane region" description="Helical" evidence="8">
    <location>
        <begin position="97"/>
        <end position="118"/>
    </location>
</feature>
<keyword evidence="3" id="KW-1003">Cell membrane</keyword>
<dbReference type="PANTHER" id="PTHR39342">
    <property type="entry name" value="UPF0283 MEMBRANE PROTEIN YCJF"/>
    <property type="match status" value="1"/>
</dbReference>
<dbReference type="RefSeq" id="WP_260347762.1">
    <property type="nucleotide sequence ID" value="NZ_JAOAOS010000001.1"/>
</dbReference>
<comment type="similarity">
    <text evidence="2">Belongs to the UPF0283 family.</text>
</comment>
<proteinExistence type="inferred from homology"/>
<dbReference type="PANTHER" id="PTHR39342:SF1">
    <property type="entry name" value="UPF0283 MEMBRANE PROTEIN YCJF"/>
    <property type="match status" value="1"/>
</dbReference>
<keyword evidence="4" id="KW-0997">Cell inner membrane</keyword>
<name>A0ABW0EX73_9HYPH</name>
<keyword evidence="6 8" id="KW-1133">Transmembrane helix</keyword>
<dbReference type="Pfam" id="PF05128">
    <property type="entry name" value="DUF697"/>
    <property type="match status" value="1"/>
</dbReference>
<gene>
    <name evidence="9" type="ORF">ACFPK2_02645</name>
</gene>
<organism evidence="9 10">
    <name type="scientific">Bosea minatitlanensis</name>
    <dbReference type="NCBI Taxonomy" id="128782"/>
    <lineage>
        <taxon>Bacteria</taxon>
        <taxon>Pseudomonadati</taxon>
        <taxon>Pseudomonadota</taxon>
        <taxon>Alphaproteobacteria</taxon>
        <taxon>Hyphomicrobiales</taxon>
        <taxon>Boseaceae</taxon>
        <taxon>Bosea</taxon>
    </lineage>
</organism>
<reference evidence="10" key="1">
    <citation type="journal article" date="2019" name="Int. J. Syst. Evol. Microbiol.">
        <title>The Global Catalogue of Microorganisms (GCM) 10K type strain sequencing project: providing services to taxonomists for standard genome sequencing and annotation.</title>
        <authorList>
            <consortium name="The Broad Institute Genomics Platform"/>
            <consortium name="The Broad Institute Genome Sequencing Center for Infectious Disease"/>
            <person name="Wu L."/>
            <person name="Ma J."/>
        </authorList>
    </citation>
    <scope>NUCLEOTIDE SEQUENCE [LARGE SCALE GENOMIC DNA]</scope>
    <source>
        <strain evidence="10">CGMCC 1.15643</strain>
    </source>
</reference>
<keyword evidence="5 8" id="KW-0812">Transmembrane</keyword>
<accession>A0ABW0EX73</accession>
<comment type="caution">
    <text evidence="9">The sequence shown here is derived from an EMBL/GenBank/DDBJ whole genome shotgun (WGS) entry which is preliminary data.</text>
</comment>
<evidence type="ECO:0000256" key="1">
    <source>
        <dbReference type="ARBA" id="ARBA00004429"/>
    </source>
</evidence>
<keyword evidence="10" id="KW-1185">Reference proteome</keyword>